<proteinExistence type="predicted"/>
<evidence type="ECO:0000256" key="1">
    <source>
        <dbReference type="SAM" id="MobiDB-lite"/>
    </source>
</evidence>
<evidence type="ECO:0000313" key="3">
    <source>
        <dbReference type="WBParaSite" id="nRc.2.0.1.t00083-RA"/>
    </source>
</evidence>
<sequence>SSLTQDFNFDDDYEQKSTNLDENSPSTSSKTASLFDVLEDNFSDQKRKLTTEKKEISSSKPTNLNLVSKKKQMKMTISKIRFTKLAAEMITLQKTNVYIPYVYLVPILPSRMQVQRSSRVT</sequence>
<dbReference type="Proteomes" id="UP000887565">
    <property type="component" value="Unplaced"/>
</dbReference>
<feature type="compositionally biased region" description="Polar residues" evidence="1">
    <location>
        <begin position="16"/>
        <end position="32"/>
    </location>
</feature>
<dbReference type="WBParaSite" id="nRc.2.0.1.t00083-RA">
    <property type="protein sequence ID" value="nRc.2.0.1.t00083-RA"/>
    <property type="gene ID" value="nRc.2.0.1.g00083"/>
</dbReference>
<reference evidence="3" key="1">
    <citation type="submission" date="2022-11" db="UniProtKB">
        <authorList>
            <consortium name="WormBaseParasite"/>
        </authorList>
    </citation>
    <scope>IDENTIFICATION</scope>
</reference>
<dbReference type="AlphaFoldDB" id="A0A915HEH2"/>
<accession>A0A915HEH2</accession>
<name>A0A915HEH2_ROMCU</name>
<evidence type="ECO:0000313" key="2">
    <source>
        <dbReference type="Proteomes" id="UP000887565"/>
    </source>
</evidence>
<feature type="region of interest" description="Disordered" evidence="1">
    <location>
        <begin position="1"/>
        <end position="32"/>
    </location>
</feature>
<organism evidence="2 3">
    <name type="scientific">Romanomermis culicivorax</name>
    <name type="common">Nematode worm</name>
    <dbReference type="NCBI Taxonomy" id="13658"/>
    <lineage>
        <taxon>Eukaryota</taxon>
        <taxon>Metazoa</taxon>
        <taxon>Ecdysozoa</taxon>
        <taxon>Nematoda</taxon>
        <taxon>Enoplea</taxon>
        <taxon>Dorylaimia</taxon>
        <taxon>Mermithida</taxon>
        <taxon>Mermithoidea</taxon>
        <taxon>Mermithidae</taxon>
        <taxon>Romanomermis</taxon>
    </lineage>
</organism>
<protein>
    <submittedName>
        <fullName evidence="3">Uncharacterized protein</fullName>
    </submittedName>
</protein>
<keyword evidence="2" id="KW-1185">Reference proteome</keyword>